<evidence type="ECO:0000313" key="7">
    <source>
        <dbReference type="Proteomes" id="UP001628281"/>
    </source>
</evidence>
<feature type="transmembrane region" description="Helical" evidence="4">
    <location>
        <begin position="361"/>
        <end position="381"/>
    </location>
</feature>
<evidence type="ECO:0000259" key="5">
    <source>
        <dbReference type="PROSITE" id="PS50850"/>
    </source>
</evidence>
<comment type="caution">
    <text evidence="6">The sequence shown here is derived from an EMBL/GenBank/DDBJ whole genome shotgun (WGS) entry which is preliminary data.</text>
</comment>
<sequence length="408" mass="40868">MTNATTAKPARKPTDRKTSTMAALLGGLLANGAGHSFLLIVLPPLGRGLGFGDVRTGLLLSLSALLLVVAGPAWGHVCDRLGRRRVLVAGLGAAALFPVAMASILAGHADGALSGEAAFALLLAARLVQSALSAGIMPAAQAVLADLTSADRRAGGMGMMGAAFGMGAILGGAFAWRMGGTDPIAALLIIAALIAAGTLAVWLRVGEPDRGAAWPDGPAAVRAGGWPRLADIRRFLVITLCGLTAYSLLQQVTALRLQDSFGLPPVDSVQRGGAILALTMAVMVATQGLAVRWLDWSPIRLLRAGAGIAALAMAAAALAPSPALLMAAMAGVGGGLGLLLPGNLAMLSLRTATDAQARTAGLNGIGQGLGMAAGPLLGAALHQFSPVASYWAAAAILCAVCALAFAQR</sequence>
<dbReference type="PANTHER" id="PTHR23546:SF1">
    <property type="entry name" value="MEMBRANE PROTEIN"/>
    <property type="match status" value="1"/>
</dbReference>
<evidence type="ECO:0000256" key="3">
    <source>
        <dbReference type="ARBA" id="ARBA00023136"/>
    </source>
</evidence>
<feature type="domain" description="Major facilitator superfamily (MFS) profile" evidence="5">
    <location>
        <begin position="1"/>
        <end position="209"/>
    </location>
</feature>
<accession>A0ABW8VHW6</accession>
<dbReference type="InterPro" id="IPR036259">
    <property type="entry name" value="MFS_trans_sf"/>
</dbReference>
<dbReference type="PROSITE" id="PS50850">
    <property type="entry name" value="MFS"/>
    <property type="match status" value="1"/>
</dbReference>
<proteinExistence type="predicted"/>
<evidence type="ECO:0000313" key="6">
    <source>
        <dbReference type="EMBL" id="MFL7906030.1"/>
    </source>
</evidence>
<feature type="transmembrane region" description="Helical" evidence="4">
    <location>
        <begin position="184"/>
        <end position="203"/>
    </location>
</feature>
<dbReference type="SUPFAM" id="SSF103473">
    <property type="entry name" value="MFS general substrate transporter"/>
    <property type="match status" value="1"/>
</dbReference>
<organism evidence="6 7">
    <name type="scientific">Azospirillum argentinense</name>
    <dbReference type="NCBI Taxonomy" id="2970906"/>
    <lineage>
        <taxon>Bacteria</taxon>
        <taxon>Pseudomonadati</taxon>
        <taxon>Pseudomonadota</taxon>
        <taxon>Alphaproteobacteria</taxon>
        <taxon>Rhodospirillales</taxon>
        <taxon>Azospirillaceae</taxon>
        <taxon>Azospirillum</taxon>
    </lineage>
</organism>
<feature type="transmembrane region" description="Helical" evidence="4">
    <location>
        <begin position="274"/>
        <end position="294"/>
    </location>
</feature>
<dbReference type="Proteomes" id="UP001628281">
    <property type="component" value="Unassembled WGS sequence"/>
</dbReference>
<dbReference type="RefSeq" id="WP_407826075.1">
    <property type="nucleotide sequence ID" value="NZ_JBJLSN010000122.1"/>
</dbReference>
<dbReference type="InterPro" id="IPR011701">
    <property type="entry name" value="MFS"/>
</dbReference>
<evidence type="ECO:0000256" key="4">
    <source>
        <dbReference type="SAM" id="Phobius"/>
    </source>
</evidence>
<feature type="transmembrane region" description="Helical" evidence="4">
    <location>
        <begin position="235"/>
        <end position="254"/>
    </location>
</feature>
<keyword evidence="7" id="KW-1185">Reference proteome</keyword>
<feature type="transmembrane region" description="Helical" evidence="4">
    <location>
        <begin position="54"/>
        <end position="74"/>
    </location>
</feature>
<feature type="transmembrane region" description="Helical" evidence="4">
    <location>
        <begin position="387"/>
        <end position="406"/>
    </location>
</feature>
<reference evidence="6 7" key="1">
    <citation type="submission" date="2024-11" db="EMBL/GenBank/DDBJ databases">
        <title>Draft genome sequences of two bacteria associated to sugarcane roots in Colombia.</title>
        <authorList>
            <person name="Pardo-Diaz S."/>
            <person name="Masmela-Mendoza J."/>
            <person name="Delgadillo-Duran P."/>
            <person name="Bautista E.J."/>
            <person name="Rojas-Tapias D.F."/>
        </authorList>
    </citation>
    <scope>NUCLEOTIDE SEQUENCE [LARGE SCALE GENOMIC DNA]</scope>
    <source>
        <strain evidence="6 7">Ap18</strain>
    </source>
</reference>
<evidence type="ECO:0000256" key="1">
    <source>
        <dbReference type="ARBA" id="ARBA00022692"/>
    </source>
</evidence>
<dbReference type="Gene3D" id="1.20.1250.20">
    <property type="entry name" value="MFS general substrate transporter like domains"/>
    <property type="match status" value="1"/>
</dbReference>
<keyword evidence="3 4" id="KW-0472">Membrane</keyword>
<dbReference type="Pfam" id="PF07690">
    <property type="entry name" value="MFS_1"/>
    <property type="match status" value="1"/>
</dbReference>
<feature type="transmembrane region" description="Helical" evidence="4">
    <location>
        <begin position="325"/>
        <end position="349"/>
    </location>
</feature>
<feature type="transmembrane region" description="Helical" evidence="4">
    <location>
        <begin position="21"/>
        <end position="42"/>
    </location>
</feature>
<keyword evidence="2 4" id="KW-1133">Transmembrane helix</keyword>
<feature type="transmembrane region" description="Helical" evidence="4">
    <location>
        <begin position="118"/>
        <end position="145"/>
    </location>
</feature>
<name>A0ABW8VHW6_9PROT</name>
<gene>
    <name evidence="6" type="ORF">ACJ41P_33270</name>
</gene>
<dbReference type="PANTHER" id="PTHR23546">
    <property type="entry name" value="TRANSPORT PROTEIN"/>
    <property type="match status" value="1"/>
</dbReference>
<keyword evidence="1 4" id="KW-0812">Transmembrane</keyword>
<feature type="transmembrane region" description="Helical" evidence="4">
    <location>
        <begin position="86"/>
        <end position="106"/>
    </location>
</feature>
<protein>
    <submittedName>
        <fullName evidence="6">MFS transporter</fullName>
    </submittedName>
</protein>
<dbReference type="InterPro" id="IPR020846">
    <property type="entry name" value="MFS_dom"/>
</dbReference>
<dbReference type="EMBL" id="JBJLSN010000122">
    <property type="protein sequence ID" value="MFL7906030.1"/>
    <property type="molecule type" value="Genomic_DNA"/>
</dbReference>
<evidence type="ECO:0000256" key="2">
    <source>
        <dbReference type="ARBA" id="ARBA00022989"/>
    </source>
</evidence>
<feature type="transmembrane region" description="Helical" evidence="4">
    <location>
        <begin position="157"/>
        <end position="178"/>
    </location>
</feature>
<feature type="transmembrane region" description="Helical" evidence="4">
    <location>
        <begin position="301"/>
        <end position="319"/>
    </location>
</feature>